<evidence type="ECO:0000256" key="12">
    <source>
        <dbReference type="SAM" id="Phobius"/>
    </source>
</evidence>
<dbReference type="RefSeq" id="WP_168608776.1">
    <property type="nucleotide sequence ID" value="NZ_JAAZQD010000002.1"/>
</dbReference>
<evidence type="ECO:0000256" key="9">
    <source>
        <dbReference type="ARBA" id="ARBA00023002"/>
    </source>
</evidence>
<dbReference type="Gene3D" id="2.40.110.10">
    <property type="entry name" value="Butyryl-CoA Dehydrogenase, subunit A, domain 2"/>
    <property type="match status" value="1"/>
</dbReference>
<keyword evidence="12" id="KW-0472">Membrane</keyword>
<keyword evidence="18" id="KW-1185">Reference proteome</keyword>
<keyword evidence="12" id="KW-1133">Transmembrane helix</keyword>
<dbReference type="InterPro" id="IPR046373">
    <property type="entry name" value="Acyl-CoA_Oxase/DH_mid-dom_sf"/>
</dbReference>
<feature type="transmembrane region" description="Helical" evidence="12">
    <location>
        <begin position="41"/>
        <end position="67"/>
    </location>
</feature>
<dbReference type="FunFam" id="1.20.140.10:FF:000009">
    <property type="entry name" value="Acyl-CoA dehydrogenase"/>
    <property type="match status" value="1"/>
</dbReference>
<evidence type="ECO:0000256" key="11">
    <source>
        <dbReference type="ARBA" id="ARBA00049247"/>
    </source>
</evidence>
<evidence type="ECO:0000256" key="5">
    <source>
        <dbReference type="ARBA" id="ARBA00012040"/>
    </source>
</evidence>
<dbReference type="GO" id="GO:0050660">
    <property type="term" value="F:flavin adenine dinucleotide binding"/>
    <property type="evidence" value="ECO:0007669"/>
    <property type="project" value="InterPro"/>
</dbReference>
<dbReference type="InterPro" id="IPR037069">
    <property type="entry name" value="AcylCoA_DH/ox_N_sf"/>
</dbReference>
<dbReference type="Pfam" id="PF00441">
    <property type="entry name" value="Acyl-CoA_dh_1"/>
    <property type="match status" value="1"/>
</dbReference>
<accession>A0A846ZLX3</accession>
<comment type="catalytic activity">
    <reaction evidence="10">
        <text>a medium-chain 2,3-saturated fatty acyl-CoA + oxidized [electron-transfer flavoprotein] + H(+) = a medium-chain (2E)-enoyl-CoA + reduced [electron-transfer flavoprotein]</text>
        <dbReference type="Rhea" id="RHEA:14477"/>
        <dbReference type="Rhea" id="RHEA-COMP:10685"/>
        <dbReference type="Rhea" id="RHEA-COMP:10686"/>
        <dbReference type="ChEBI" id="CHEBI:15378"/>
        <dbReference type="ChEBI" id="CHEBI:57692"/>
        <dbReference type="ChEBI" id="CHEBI:58307"/>
        <dbReference type="ChEBI" id="CHEBI:83723"/>
        <dbReference type="ChEBI" id="CHEBI:83726"/>
        <dbReference type="EC" id="1.3.8.7"/>
    </reaction>
</comment>
<dbReference type="EC" id="1.3.8.8" evidence="5"/>
<dbReference type="InterPro" id="IPR009075">
    <property type="entry name" value="AcylCo_DH/oxidase_C"/>
</dbReference>
<dbReference type="PANTHER" id="PTHR48083:SF33">
    <property type="entry name" value="ACYL-COENZYME A DEHYDROGENASE"/>
    <property type="match status" value="1"/>
</dbReference>
<evidence type="ECO:0000259" key="15">
    <source>
        <dbReference type="Pfam" id="PF02771"/>
    </source>
</evidence>
<dbReference type="NCBIfam" id="NF009586">
    <property type="entry name" value="PRK13026.1"/>
    <property type="match status" value="1"/>
</dbReference>
<keyword evidence="8" id="KW-0274">FAD</keyword>
<keyword evidence="12" id="KW-0812">Transmembrane</keyword>
<evidence type="ECO:0000256" key="8">
    <source>
        <dbReference type="ARBA" id="ARBA00022827"/>
    </source>
</evidence>
<evidence type="ECO:0000256" key="1">
    <source>
        <dbReference type="ARBA" id="ARBA00001974"/>
    </source>
</evidence>
<feature type="domain" description="Acyl-CoA dehydrogenase/oxidase C-terminal" evidence="13">
    <location>
        <begin position="363"/>
        <end position="510"/>
    </location>
</feature>
<evidence type="ECO:0000313" key="18">
    <source>
        <dbReference type="Proteomes" id="UP000541636"/>
    </source>
</evidence>
<dbReference type="Pfam" id="PF09317">
    <property type="entry name" value="ACDH_C"/>
    <property type="match status" value="1"/>
</dbReference>
<evidence type="ECO:0000313" key="17">
    <source>
        <dbReference type="EMBL" id="NKZ38461.1"/>
    </source>
</evidence>
<keyword evidence="7" id="KW-0285">Flavoprotein</keyword>
<evidence type="ECO:0000256" key="6">
    <source>
        <dbReference type="ARBA" id="ARBA00020144"/>
    </source>
</evidence>
<evidence type="ECO:0000256" key="3">
    <source>
        <dbReference type="ARBA" id="ARBA00009347"/>
    </source>
</evidence>
<sequence>MLLAGILIAVLVLFAFAIGGRGWQSWTAALTVLFLTWLVHGVASPALFGLLLLLAVALALITGFAPLRRALFAKSLMPLMGRALPRIGETERIALEAGTVWWDAEIFSGMPNWNRLQHFRCQPLSKREQAFMDNQVETLCRMLDDWQIEQDRKMPEAVWDYLKRERFFGMVIPEEYGGLGFSEIGHSRVVTRIASRSIAAAVTVMVPNSLGPGELLLHYGTDEQKQRYLPRLADGREVPCFALTGPEAGSDAAATQSTGIVERGMYEGEEVLGMRLTWDKRYITLAPVATLIGLAFRLKDPHGLLGGAEDLGITCALIPRDLPGIEIGRHHDPMGVPFNNGPTVGTDVFVPLDAIIGGREQIGHGWRMLMESLAAGRSISLPALSIGAAQMATRICGAYATVREQFDTPIGRFEGIEEPLARIAGMTYVMSATRTLTCGALDAGERPAVLGSIAKAYLTEGMREVVADAMDIRAGAAIQRGPRNVLSRMWMAIPVGITVEGANILTRSMIIYGQGAIRCHPFVQKLIGAVEEKDEAKLDKALFGYVNFVCTRAMRAFALALTGSRLASAPNGDLKRFFQHLSRFSAAFAFVSDLSMATLGGTLKRREKISGRLADALAWQYMAAAAMKRYLDEPKIASNYDLARWSAATALYRTQEALRGVMENLPNRAASWLARIVVFPLGARFRPPSDGLGRRVARTILEDREARIHLTEDIFVPQGDEPGLGMLEAALDKAVRAIPVETKMRDAVRAGKLERAPGYMLDDLALQAGVISNEEYELLDEAREARNEVVQVDAFDADTYKSLR</sequence>
<dbReference type="GO" id="GO:0005737">
    <property type="term" value="C:cytoplasm"/>
    <property type="evidence" value="ECO:0007669"/>
    <property type="project" value="TreeGrafter"/>
</dbReference>
<dbReference type="InterPro" id="IPR036250">
    <property type="entry name" value="AcylCo_DH-like_C"/>
</dbReference>
<dbReference type="EMBL" id="JAAZQD010000002">
    <property type="protein sequence ID" value="NKZ38461.1"/>
    <property type="molecule type" value="Genomic_DNA"/>
</dbReference>
<evidence type="ECO:0000256" key="7">
    <source>
        <dbReference type="ARBA" id="ARBA00022630"/>
    </source>
</evidence>
<proteinExistence type="inferred from homology"/>
<feature type="domain" description="Acyl-CoA dehydrogenase/oxidase N-terminal" evidence="15">
    <location>
        <begin position="130"/>
        <end position="235"/>
    </location>
</feature>
<dbReference type="Gene3D" id="1.10.540.10">
    <property type="entry name" value="Acyl-CoA dehydrogenase/oxidase, N-terminal domain"/>
    <property type="match status" value="1"/>
</dbReference>
<evidence type="ECO:0000259" key="13">
    <source>
        <dbReference type="Pfam" id="PF00441"/>
    </source>
</evidence>
<comment type="cofactor">
    <cofactor evidence="1">
        <name>FAD</name>
        <dbReference type="ChEBI" id="CHEBI:57692"/>
    </cofactor>
</comment>
<dbReference type="Proteomes" id="UP000541636">
    <property type="component" value="Unassembled WGS sequence"/>
</dbReference>
<dbReference type="SUPFAM" id="SSF47203">
    <property type="entry name" value="Acyl-CoA dehydrogenase C-terminal domain-like"/>
    <property type="match status" value="1"/>
</dbReference>
<comment type="caution">
    <text evidence="17">The sequence shown here is derived from an EMBL/GenBank/DDBJ whole genome shotgun (WGS) entry which is preliminary data.</text>
</comment>
<evidence type="ECO:0000259" key="16">
    <source>
        <dbReference type="Pfam" id="PF09317"/>
    </source>
</evidence>
<evidence type="ECO:0000256" key="10">
    <source>
        <dbReference type="ARBA" id="ARBA00047882"/>
    </source>
</evidence>
<dbReference type="GO" id="GO:0033539">
    <property type="term" value="P:fatty acid beta-oxidation using acyl-CoA dehydrogenase"/>
    <property type="evidence" value="ECO:0007669"/>
    <property type="project" value="InterPro"/>
</dbReference>
<dbReference type="InterPro" id="IPR050741">
    <property type="entry name" value="Acyl-CoA_dehydrogenase"/>
</dbReference>
<dbReference type="InterPro" id="IPR006091">
    <property type="entry name" value="Acyl-CoA_Oxase/DH_mid-dom"/>
</dbReference>
<dbReference type="Gene3D" id="1.20.140.10">
    <property type="entry name" value="Butyryl-CoA Dehydrogenase, subunit A, domain 3"/>
    <property type="match status" value="1"/>
</dbReference>
<evidence type="ECO:0000256" key="4">
    <source>
        <dbReference type="ARBA" id="ARBA00012033"/>
    </source>
</evidence>
<dbReference type="AlphaFoldDB" id="A0A846ZLX3"/>
<comment type="similarity">
    <text evidence="3">Belongs to the acyl-CoA dehydrogenase family.</text>
</comment>
<dbReference type="Pfam" id="PF02770">
    <property type="entry name" value="Acyl-CoA_dh_M"/>
    <property type="match status" value="1"/>
</dbReference>
<organism evidence="17 18">
    <name type="scientific">Oleiagrimonas citrea</name>
    <dbReference type="NCBI Taxonomy" id="1665687"/>
    <lineage>
        <taxon>Bacteria</taxon>
        <taxon>Pseudomonadati</taxon>
        <taxon>Pseudomonadota</taxon>
        <taxon>Gammaproteobacteria</taxon>
        <taxon>Lysobacterales</taxon>
        <taxon>Rhodanobacteraceae</taxon>
        <taxon>Oleiagrimonas</taxon>
    </lineage>
</organism>
<comment type="pathway">
    <text evidence="2">Lipid metabolism; fatty acid beta-oxidation.</text>
</comment>
<name>A0A846ZLX3_9GAMM</name>
<evidence type="ECO:0000259" key="14">
    <source>
        <dbReference type="Pfam" id="PF02770"/>
    </source>
</evidence>
<dbReference type="NCBIfam" id="NF007000">
    <property type="entry name" value="PRK09463.1"/>
    <property type="match status" value="1"/>
</dbReference>
<dbReference type="GO" id="GO:0070991">
    <property type="term" value="F:medium-chain fatty acyl-CoA dehydrogenase activity"/>
    <property type="evidence" value="ECO:0007669"/>
    <property type="project" value="UniProtKB-EC"/>
</dbReference>
<comment type="catalytic activity">
    <reaction evidence="11">
        <text>a long-chain 2,3-saturated fatty acyl-CoA + oxidized [electron-transfer flavoprotein] + H(+) = a long-chain (2E)-enoyl-CoA + reduced [electron-transfer flavoprotein]</text>
        <dbReference type="Rhea" id="RHEA:17721"/>
        <dbReference type="Rhea" id="RHEA-COMP:10685"/>
        <dbReference type="Rhea" id="RHEA-COMP:10686"/>
        <dbReference type="ChEBI" id="CHEBI:15378"/>
        <dbReference type="ChEBI" id="CHEBI:57692"/>
        <dbReference type="ChEBI" id="CHEBI:58307"/>
        <dbReference type="ChEBI" id="CHEBI:83721"/>
        <dbReference type="ChEBI" id="CHEBI:83727"/>
        <dbReference type="EC" id="1.3.8.8"/>
    </reaction>
</comment>
<evidence type="ECO:0000256" key="2">
    <source>
        <dbReference type="ARBA" id="ARBA00005005"/>
    </source>
</evidence>
<dbReference type="UniPathway" id="UPA00659"/>
<gene>
    <name evidence="17" type="ORF">HF690_05755</name>
</gene>
<dbReference type="InterPro" id="IPR013786">
    <property type="entry name" value="AcylCoA_DH/ox_N"/>
</dbReference>
<dbReference type="Pfam" id="PF02771">
    <property type="entry name" value="Acyl-CoA_dh_N"/>
    <property type="match status" value="1"/>
</dbReference>
<feature type="domain" description="Acyl-CoA oxidase/dehydrogenase middle" evidence="14">
    <location>
        <begin position="240"/>
        <end position="339"/>
    </location>
</feature>
<protein>
    <recommendedName>
        <fullName evidence="6">Acyl-coenzyme A dehydrogenase</fullName>
        <ecNumber evidence="4">1.3.8.7</ecNumber>
        <ecNumber evidence="5">1.3.8.8</ecNumber>
    </recommendedName>
</protein>
<dbReference type="EC" id="1.3.8.7" evidence="4"/>
<dbReference type="GO" id="GO:0004466">
    <property type="term" value="F:long-chain fatty acyl-CoA dehydrogenase activity"/>
    <property type="evidence" value="ECO:0007669"/>
    <property type="project" value="UniProtKB-EC"/>
</dbReference>
<feature type="domain" description="Acyl-CoA dehydrogenase C-terminal bacterial-type" evidence="16">
    <location>
        <begin position="517"/>
        <end position="795"/>
    </location>
</feature>
<dbReference type="InterPro" id="IPR015396">
    <property type="entry name" value="FadE_C"/>
</dbReference>
<reference evidence="17 18" key="1">
    <citation type="journal article" date="2017" name="Int. J. Syst. Evol. Microbiol.">
        <title>Oleiagrimonas citrea sp. nov., a marine bacterium isolated from tidal flat sediment and emended description of the genus Oleiagrimonas Fang et al. 2015 and Oleiagrimonas soli.</title>
        <authorList>
            <person name="Yang S.H."/>
            <person name="Seo H.S."/>
            <person name="Seong C.N."/>
            <person name="Kwon K.K."/>
        </authorList>
    </citation>
    <scope>NUCLEOTIDE SEQUENCE [LARGE SCALE GENOMIC DNA]</scope>
    <source>
        <strain evidence="17 18">MEBiC09124</strain>
    </source>
</reference>
<dbReference type="SUPFAM" id="SSF56645">
    <property type="entry name" value="Acyl-CoA dehydrogenase NM domain-like"/>
    <property type="match status" value="1"/>
</dbReference>
<dbReference type="PANTHER" id="PTHR48083">
    <property type="entry name" value="MEDIUM-CHAIN SPECIFIC ACYL-COA DEHYDROGENASE, MITOCHONDRIAL-RELATED"/>
    <property type="match status" value="1"/>
</dbReference>
<dbReference type="InterPro" id="IPR009100">
    <property type="entry name" value="AcylCoA_DH/oxidase_NM_dom_sf"/>
</dbReference>
<keyword evidence="9" id="KW-0560">Oxidoreductase</keyword>
<dbReference type="FunFam" id="1.10.540.10:FF:000004">
    <property type="entry name" value="Acyl-CoA dehydrogenase"/>
    <property type="match status" value="1"/>
</dbReference>